<sequence>MNFTTPFPSNTTNCTFHLPDENGSSSGDNTLSAGSAAFITIALIFGCMTQLPGSLVTGEGNRFWRISPFLCIAETATIFVRVVTPVVNALCTLVRRHLVPERFAALHLDASERQGRVSVKVAAFALLAERLGNSRRYNYWLRQQWKDAAPTVEQIVALLDEVSRLERGTTLRPIVIIPMVLQFAKLMIVDGDWIGVKLLPWVYFWSWFSVEFLLLMVHGDGLSEMEMLEAEKILLLSVAPTEVVTPKGRGAGRRTATPAVETTPSSSAEPRPSSADLERQDHETEVAAQSHALLARAVGSRNVPRNRISFRRGRVKLSTITGTASKSFWQMLTGTMAVHFEAMSTIIFISIAGNDHIPTWAVMILSGYSRGGQMLDGEALGA</sequence>
<keyword evidence="3" id="KW-1185">Reference proteome</keyword>
<protein>
    <submittedName>
        <fullName evidence="2">Uncharacterized protein</fullName>
    </submittedName>
</protein>
<proteinExistence type="predicted"/>
<evidence type="ECO:0000313" key="3">
    <source>
        <dbReference type="Proteomes" id="UP001197093"/>
    </source>
</evidence>
<evidence type="ECO:0000313" key="2">
    <source>
        <dbReference type="EMBL" id="KAG7283929.1"/>
    </source>
</evidence>
<reference evidence="2" key="1">
    <citation type="submission" date="2023-02" db="EMBL/GenBank/DDBJ databases">
        <authorList>
            <person name="Palmer J.M."/>
        </authorList>
    </citation>
    <scope>NUCLEOTIDE SEQUENCE</scope>
    <source>
        <strain evidence="2">FW57</strain>
    </source>
</reference>
<feature type="region of interest" description="Disordered" evidence="1">
    <location>
        <begin position="246"/>
        <end position="282"/>
    </location>
</feature>
<feature type="compositionally biased region" description="Low complexity" evidence="1">
    <location>
        <begin position="261"/>
        <end position="275"/>
    </location>
</feature>
<comment type="caution">
    <text evidence="2">The sequence shown here is derived from an EMBL/GenBank/DDBJ whole genome shotgun (WGS) entry which is preliminary data.</text>
</comment>
<accession>A0AAD4EMT7</accession>
<evidence type="ECO:0000256" key="1">
    <source>
        <dbReference type="SAM" id="MobiDB-lite"/>
    </source>
</evidence>
<name>A0AAD4EMT7_9PEZI</name>
<gene>
    <name evidence="2" type="ORF">NEMBOFW57_010287</name>
</gene>
<organism evidence="2 3">
    <name type="scientific">Staphylotrichum longicolle</name>
    <dbReference type="NCBI Taxonomy" id="669026"/>
    <lineage>
        <taxon>Eukaryota</taxon>
        <taxon>Fungi</taxon>
        <taxon>Dikarya</taxon>
        <taxon>Ascomycota</taxon>
        <taxon>Pezizomycotina</taxon>
        <taxon>Sordariomycetes</taxon>
        <taxon>Sordariomycetidae</taxon>
        <taxon>Sordariales</taxon>
        <taxon>Chaetomiaceae</taxon>
        <taxon>Staphylotrichum</taxon>
    </lineage>
</organism>
<dbReference type="AlphaFoldDB" id="A0AAD4EMT7"/>
<dbReference type="Proteomes" id="UP001197093">
    <property type="component" value="Unassembled WGS sequence"/>
</dbReference>
<dbReference type="EMBL" id="JAHCVI010000006">
    <property type="protein sequence ID" value="KAG7283929.1"/>
    <property type="molecule type" value="Genomic_DNA"/>
</dbReference>